<name>A0A151ML06_ALLMI</name>
<evidence type="ECO:0000313" key="4">
    <source>
        <dbReference type="EMBL" id="KYO25216.1"/>
    </source>
</evidence>
<dbReference type="AlphaFoldDB" id="A0A151ML06"/>
<dbReference type="PANTHER" id="PTHR45807">
    <property type="entry name" value="TYROSINE-PROTEIN KINASE HOPSCOTCH"/>
    <property type="match status" value="1"/>
</dbReference>
<dbReference type="InterPro" id="IPR041155">
    <property type="entry name" value="FERM_F1"/>
</dbReference>
<evidence type="ECO:0000259" key="3">
    <source>
        <dbReference type="PROSITE" id="PS50057"/>
    </source>
</evidence>
<evidence type="ECO:0000313" key="5">
    <source>
        <dbReference type="Proteomes" id="UP000050525"/>
    </source>
</evidence>
<dbReference type="GO" id="GO:0005829">
    <property type="term" value="C:cytosol"/>
    <property type="evidence" value="ECO:0007669"/>
    <property type="project" value="TreeGrafter"/>
</dbReference>
<dbReference type="Pfam" id="PF18377">
    <property type="entry name" value="FERM_F2"/>
    <property type="match status" value="1"/>
</dbReference>
<feature type="region of interest" description="Disordered" evidence="2">
    <location>
        <begin position="1"/>
        <end position="27"/>
    </location>
</feature>
<proteinExistence type="predicted"/>
<dbReference type="GO" id="GO:0004715">
    <property type="term" value="F:non-membrane spanning protein tyrosine kinase activity"/>
    <property type="evidence" value="ECO:0007669"/>
    <property type="project" value="TreeGrafter"/>
</dbReference>
<gene>
    <name evidence="4" type="ORF">Y1Q_0013884</name>
</gene>
<feature type="domain" description="FERM" evidence="3">
    <location>
        <begin position="58"/>
        <end position="225"/>
    </location>
</feature>
<accession>A0A151ML06</accession>
<dbReference type="InterPro" id="IPR041046">
    <property type="entry name" value="FERM_F2"/>
</dbReference>
<dbReference type="STRING" id="8496.A0A151ML06"/>
<dbReference type="GO" id="GO:0060397">
    <property type="term" value="P:growth hormone receptor signaling pathway via JAK-STAT"/>
    <property type="evidence" value="ECO:0007669"/>
    <property type="project" value="TreeGrafter"/>
</dbReference>
<dbReference type="InterPro" id="IPR019749">
    <property type="entry name" value="Band_41_domain"/>
</dbReference>
<dbReference type="GO" id="GO:0035556">
    <property type="term" value="P:intracellular signal transduction"/>
    <property type="evidence" value="ECO:0007669"/>
    <property type="project" value="TreeGrafter"/>
</dbReference>
<evidence type="ECO:0000256" key="2">
    <source>
        <dbReference type="SAM" id="MobiDB-lite"/>
    </source>
</evidence>
<dbReference type="SMART" id="SM00295">
    <property type="entry name" value="B41"/>
    <property type="match status" value="1"/>
</dbReference>
<dbReference type="GO" id="GO:0019221">
    <property type="term" value="P:cytokine-mediated signaling pathway"/>
    <property type="evidence" value="ECO:0007669"/>
    <property type="project" value="TreeGrafter"/>
</dbReference>
<keyword evidence="1" id="KW-0597">Phosphoprotein</keyword>
<dbReference type="PANTHER" id="PTHR45807:SF3">
    <property type="entry name" value="TYROSINE-PROTEIN KINASE JAK3"/>
    <property type="match status" value="1"/>
</dbReference>
<organism evidence="4 5">
    <name type="scientific">Alligator mississippiensis</name>
    <name type="common">American alligator</name>
    <dbReference type="NCBI Taxonomy" id="8496"/>
    <lineage>
        <taxon>Eukaryota</taxon>
        <taxon>Metazoa</taxon>
        <taxon>Chordata</taxon>
        <taxon>Craniata</taxon>
        <taxon>Vertebrata</taxon>
        <taxon>Euteleostomi</taxon>
        <taxon>Archelosauria</taxon>
        <taxon>Archosauria</taxon>
        <taxon>Crocodylia</taxon>
        <taxon>Alligatoridae</taxon>
        <taxon>Alligatorinae</taxon>
        <taxon>Alligator</taxon>
    </lineage>
</organism>
<dbReference type="GO" id="GO:0007259">
    <property type="term" value="P:cell surface receptor signaling pathway via JAK-STAT"/>
    <property type="evidence" value="ECO:0007669"/>
    <property type="project" value="TreeGrafter"/>
</dbReference>
<evidence type="ECO:0000256" key="1">
    <source>
        <dbReference type="ARBA" id="ARBA00022553"/>
    </source>
</evidence>
<dbReference type="Pfam" id="PF18379">
    <property type="entry name" value="FERM_F1"/>
    <property type="match status" value="1"/>
</dbReference>
<sequence>MGADSALRCAPDRGRADSTSAPKQCGDTPGACPTMAPLGEDTPLMGHCSSSLSSTEAGMLQVHLYHQPGTPNSSGTLTFSFGEYLAEELCVAAAKACGILPVCHCLFALATEDLSGWYPPNHVFTVSDATTLVVVYRIRFLFPNWCGPGKSQRFQLLQDRASAVLDQPVIDYLFAQSRSDFLRGLVAGVLSWQTLEACLCLAVLDMLRIAKERRQSLDHVFSCVR</sequence>
<reference evidence="4 5" key="1">
    <citation type="journal article" date="2012" name="Genome Biol.">
        <title>Sequencing three crocodilian genomes to illuminate the evolution of archosaurs and amniotes.</title>
        <authorList>
            <person name="St John J.A."/>
            <person name="Braun E.L."/>
            <person name="Isberg S.R."/>
            <person name="Miles L.G."/>
            <person name="Chong A.Y."/>
            <person name="Gongora J."/>
            <person name="Dalzell P."/>
            <person name="Moran C."/>
            <person name="Bed'hom B."/>
            <person name="Abzhanov A."/>
            <person name="Burgess S.C."/>
            <person name="Cooksey A.M."/>
            <person name="Castoe T.A."/>
            <person name="Crawford N.G."/>
            <person name="Densmore L.D."/>
            <person name="Drew J.C."/>
            <person name="Edwards S.V."/>
            <person name="Faircloth B.C."/>
            <person name="Fujita M.K."/>
            <person name="Greenwold M.J."/>
            <person name="Hoffmann F.G."/>
            <person name="Howard J.M."/>
            <person name="Iguchi T."/>
            <person name="Janes D.E."/>
            <person name="Khan S.Y."/>
            <person name="Kohno S."/>
            <person name="de Koning A.J."/>
            <person name="Lance S.L."/>
            <person name="McCarthy F.M."/>
            <person name="McCormack J.E."/>
            <person name="Merchant M.E."/>
            <person name="Peterson D.G."/>
            <person name="Pollock D.D."/>
            <person name="Pourmand N."/>
            <person name="Raney B.J."/>
            <person name="Roessler K.A."/>
            <person name="Sanford J.R."/>
            <person name="Sawyer R.H."/>
            <person name="Schmidt C.J."/>
            <person name="Triplett E.W."/>
            <person name="Tuberville T.D."/>
            <person name="Venegas-Anaya M."/>
            <person name="Howard J.T."/>
            <person name="Jarvis E.D."/>
            <person name="Guillette L.J.Jr."/>
            <person name="Glenn T.C."/>
            <person name="Green R.E."/>
            <person name="Ray D.A."/>
        </authorList>
    </citation>
    <scope>NUCLEOTIDE SEQUENCE [LARGE SCALE GENOMIC DNA]</scope>
    <source>
        <strain evidence="4">KSC_2009_1</strain>
    </source>
</reference>
<protein>
    <recommendedName>
        <fullName evidence="3">FERM domain-containing protein</fullName>
    </recommendedName>
</protein>
<dbReference type="GO" id="GO:0030154">
    <property type="term" value="P:cell differentiation"/>
    <property type="evidence" value="ECO:0007669"/>
    <property type="project" value="TreeGrafter"/>
</dbReference>
<keyword evidence="5" id="KW-1185">Reference proteome</keyword>
<dbReference type="Proteomes" id="UP000050525">
    <property type="component" value="Unassembled WGS sequence"/>
</dbReference>
<dbReference type="GO" id="GO:0005131">
    <property type="term" value="F:growth hormone receptor binding"/>
    <property type="evidence" value="ECO:0007669"/>
    <property type="project" value="TreeGrafter"/>
</dbReference>
<dbReference type="PROSITE" id="PS50057">
    <property type="entry name" value="FERM_3"/>
    <property type="match status" value="1"/>
</dbReference>
<dbReference type="InterPro" id="IPR051286">
    <property type="entry name" value="JAK"/>
</dbReference>
<comment type="caution">
    <text evidence="4">The sequence shown here is derived from an EMBL/GenBank/DDBJ whole genome shotgun (WGS) entry which is preliminary data.</text>
</comment>
<dbReference type="EMBL" id="AKHW03005912">
    <property type="protein sequence ID" value="KYO25216.1"/>
    <property type="molecule type" value="Genomic_DNA"/>
</dbReference>
<dbReference type="InterPro" id="IPR000299">
    <property type="entry name" value="FERM_domain"/>
</dbReference>